<sequence length="329" mass="37094">MGRPSPEIGNHWNRRQLLRTGLAGVAIAGGMAACQRLQTNSTVKIPALPTEAPPTTGMISPLQMLREFDYGTVKQEQGRRIREFRITAGTGVLQLNSVVSFNTWNFNGRVPGPALRARSGDRVRVIFLNHGGHSHSLHFHGVHRAEMDGVRPVRNGNATIYEFDAEPFGVHLYHCHVAPVSRHISKGLYGLFIIDPLQDRPPADELVLIMAGYDLNNDQHNELYAFNGVPNYYMRYPIPIQQDQLVRLYLLNMIEFDVAATFHLHANLFQVYPTGRTLIPREETDVITMGTAERHILEFQYRFPGRYMFHPHQDAIAEAGCMGAFQVVS</sequence>
<keyword evidence="7 12" id="KW-0479">Metal-binding</keyword>
<comment type="caution">
    <text evidence="15">The sequence shown here is derived from an EMBL/GenBank/DDBJ whole genome shotgun (WGS) entry which is preliminary data.</text>
</comment>
<dbReference type="AlphaFoldDB" id="A0A098TNH2"/>
<dbReference type="GO" id="GO:0005507">
    <property type="term" value="F:copper ion binding"/>
    <property type="evidence" value="ECO:0007669"/>
    <property type="project" value="InterPro"/>
</dbReference>
<feature type="binding site" description="type 1 copper site" evidence="12">
    <location>
        <position position="135"/>
    </location>
    <ligand>
        <name>Cu cation</name>
        <dbReference type="ChEBI" id="CHEBI:23378"/>
        <label>1</label>
    </ligand>
</feature>
<feature type="binding site" description="type 1 copper site" evidence="12">
    <location>
        <position position="174"/>
    </location>
    <ligand>
        <name>Cu cation</name>
        <dbReference type="ChEBI" id="CHEBI:23378"/>
        <label>1</label>
    </ligand>
</feature>
<dbReference type="PANTHER" id="PTHR11709">
    <property type="entry name" value="MULTI-COPPER OXIDASE"/>
    <property type="match status" value="1"/>
</dbReference>
<dbReference type="Pfam" id="PF07732">
    <property type="entry name" value="Cu-oxidase_3"/>
    <property type="match status" value="1"/>
</dbReference>
<dbReference type="SUPFAM" id="SSF49503">
    <property type="entry name" value="Cupredoxins"/>
    <property type="match status" value="2"/>
</dbReference>
<evidence type="ECO:0000256" key="3">
    <source>
        <dbReference type="ARBA" id="ARBA00010609"/>
    </source>
</evidence>
<comment type="subunit">
    <text evidence="4">Homotrimer.</text>
</comment>
<dbReference type="Proteomes" id="UP000030170">
    <property type="component" value="Unassembled WGS sequence"/>
</dbReference>
<evidence type="ECO:0000256" key="7">
    <source>
        <dbReference type="ARBA" id="ARBA00022723"/>
    </source>
</evidence>
<organism evidence="15 16">
    <name type="scientific">Neosynechococcus sphagnicola sy1</name>
    <dbReference type="NCBI Taxonomy" id="1497020"/>
    <lineage>
        <taxon>Bacteria</taxon>
        <taxon>Bacillati</taxon>
        <taxon>Cyanobacteriota</taxon>
        <taxon>Cyanophyceae</taxon>
        <taxon>Neosynechococcales</taxon>
        <taxon>Neosynechococcaceae</taxon>
        <taxon>Neosynechococcus</taxon>
    </lineage>
</organism>
<evidence type="ECO:0000256" key="2">
    <source>
        <dbReference type="ARBA" id="ARBA00001973"/>
    </source>
</evidence>
<evidence type="ECO:0000256" key="5">
    <source>
        <dbReference type="ARBA" id="ARBA00011882"/>
    </source>
</evidence>
<proteinExistence type="inferred from homology"/>
<dbReference type="CDD" id="cd11024">
    <property type="entry name" value="CuRO_1_2DMCO_NIR_like"/>
    <property type="match status" value="1"/>
</dbReference>
<dbReference type="STRING" id="1497020.DO97_20280"/>
<evidence type="ECO:0000256" key="11">
    <source>
        <dbReference type="ARBA" id="ARBA00049340"/>
    </source>
</evidence>
<dbReference type="Gene3D" id="2.60.40.420">
    <property type="entry name" value="Cupredoxins - blue copper proteins"/>
    <property type="match status" value="2"/>
</dbReference>
<comment type="cofactor">
    <cofactor evidence="1 12">
        <name>Cu(+)</name>
        <dbReference type="ChEBI" id="CHEBI:49552"/>
    </cofactor>
</comment>
<dbReference type="InterPro" id="IPR011706">
    <property type="entry name" value="Cu-oxidase_C"/>
</dbReference>
<feature type="binding site" description="type 1 copper site" evidence="12">
    <location>
        <position position="140"/>
    </location>
    <ligand>
        <name>Cu cation</name>
        <dbReference type="ChEBI" id="CHEBI:23378"/>
        <label>1</label>
    </ligand>
</feature>
<evidence type="ECO:0000256" key="10">
    <source>
        <dbReference type="ARBA" id="ARBA00023008"/>
    </source>
</evidence>
<dbReference type="PANTHER" id="PTHR11709:SF394">
    <property type="entry name" value="FI03373P-RELATED"/>
    <property type="match status" value="1"/>
</dbReference>
<comment type="similarity">
    <text evidence="3">Belongs to the multicopper oxidase family.</text>
</comment>
<dbReference type="InterPro" id="IPR045087">
    <property type="entry name" value="Cu-oxidase_fam"/>
</dbReference>
<dbReference type="EC" id="1.7.2.1" evidence="5"/>
<evidence type="ECO:0000256" key="8">
    <source>
        <dbReference type="ARBA" id="ARBA00022737"/>
    </source>
</evidence>
<evidence type="ECO:0000256" key="1">
    <source>
        <dbReference type="ARBA" id="ARBA00001960"/>
    </source>
</evidence>
<evidence type="ECO:0000256" key="12">
    <source>
        <dbReference type="PIRSR" id="PIRSR601287-1"/>
    </source>
</evidence>
<dbReference type="PROSITE" id="PS51257">
    <property type="entry name" value="PROKAR_LIPOPROTEIN"/>
    <property type="match status" value="1"/>
</dbReference>
<comment type="cofactor">
    <cofactor evidence="2 12">
        <name>Cu(2+)</name>
        <dbReference type="ChEBI" id="CHEBI:29036"/>
    </cofactor>
</comment>
<protein>
    <recommendedName>
        <fullName evidence="6">Copper-containing nitrite reductase</fullName>
        <ecNumber evidence="5">1.7.2.1</ecNumber>
    </recommendedName>
</protein>
<dbReference type="EMBL" id="JJML01000008">
    <property type="protein sequence ID" value="KGF73417.1"/>
    <property type="molecule type" value="Genomic_DNA"/>
</dbReference>
<evidence type="ECO:0000313" key="15">
    <source>
        <dbReference type="EMBL" id="KGF73417.1"/>
    </source>
</evidence>
<keyword evidence="16" id="KW-1185">Reference proteome</keyword>
<evidence type="ECO:0000259" key="14">
    <source>
        <dbReference type="Pfam" id="PF07732"/>
    </source>
</evidence>
<evidence type="ECO:0000259" key="13">
    <source>
        <dbReference type="Pfam" id="PF07731"/>
    </source>
</evidence>
<name>A0A098TNH2_9CYAN</name>
<comment type="catalytic activity">
    <reaction evidence="11">
        <text>nitric oxide + Fe(III)-[cytochrome c] + H2O = Fe(II)-[cytochrome c] + nitrite + 2 H(+)</text>
        <dbReference type="Rhea" id="RHEA:15233"/>
        <dbReference type="Rhea" id="RHEA-COMP:10350"/>
        <dbReference type="Rhea" id="RHEA-COMP:14399"/>
        <dbReference type="ChEBI" id="CHEBI:15377"/>
        <dbReference type="ChEBI" id="CHEBI:15378"/>
        <dbReference type="ChEBI" id="CHEBI:16301"/>
        <dbReference type="ChEBI" id="CHEBI:16480"/>
        <dbReference type="ChEBI" id="CHEBI:29033"/>
        <dbReference type="ChEBI" id="CHEBI:29034"/>
        <dbReference type="EC" id="1.7.2.1"/>
    </reaction>
</comment>
<feature type="domain" description="Plastocyanin-like" evidence="13">
    <location>
        <begin position="206"/>
        <end position="327"/>
    </location>
</feature>
<evidence type="ECO:0000313" key="16">
    <source>
        <dbReference type="Proteomes" id="UP000030170"/>
    </source>
</evidence>
<keyword evidence="10 12" id="KW-0186">Copper</keyword>
<dbReference type="InterPro" id="IPR008972">
    <property type="entry name" value="Cupredoxin"/>
</dbReference>
<keyword evidence="8" id="KW-0677">Repeat</keyword>
<dbReference type="InterPro" id="IPR011707">
    <property type="entry name" value="Cu-oxidase-like_N"/>
</dbReference>
<evidence type="ECO:0000256" key="6">
    <source>
        <dbReference type="ARBA" id="ARBA00017290"/>
    </source>
</evidence>
<feature type="binding site" description="type 1 copper site" evidence="12">
    <location>
        <position position="175"/>
    </location>
    <ligand>
        <name>Cu cation</name>
        <dbReference type="ChEBI" id="CHEBI:23378"/>
        <label>1</label>
    </ligand>
</feature>
<dbReference type="PRINTS" id="PR00695">
    <property type="entry name" value="CUNO2RDTASE"/>
</dbReference>
<keyword evidence="9" id="KW-0560">Oxidoreductase</keyword>
<evidence type="ECO:0000256" key="4">
    <source>
        <dbReference type="ARBA" id="ARBA00011233"/>
    </source>
</evidence>
<dbReference type="Pfam" id="PF07731">
    <property type="entry name" value="Cu-oxidase_2"/>
    <property type="match status" value="1"/>
</dbReference>
<feature type="binding site" description="type 1 copper site" evidence="12">
    <location>
        <position position="183"/>
    </location>
    <ligand>
        <name>Cu cation</name>
        <dbReference type="ChEBI" id="CHEBI:23378"/>
        <label>1</label>
    </ligand>
</feature>
<accession>A0A098TNH2</accession>
<feature type="domain" description="Plastocyanin-like" evidence="14">
    <location>
        <begin position="100"/>
        <end position="197"/>
    </location>
</feature>
<evidence type="ECO:0000256" key="9">
    <source>
        <dbReference type="ARBA" id="ARBA00023002"/>
    </source>
</evidence>
<dbReference type="GO" id="GO:0050421">
    <property type="term" value="F:nitrite reductase (NO-forming) activity"/>
    <property type="evidence" value="ECO:0007669"/>
    <property type="project" value="UniProtKB-EC"/>
</dbReference>
<reference evidence="15 16" key="1">
    <citation type="journal article" date="2014" name="Mol. Ecol.">
        <title>Evolution of Synechococcus.</title>
        <authorList>
            <person name="Dvorak P."/>
            <person name="Casamatta D."/>
            <person name="Hasler P."/>
            <person name="Poulickova A."/>
            <person name="Ondrej V."/>
            <person name="Sanges R."/>
        </authorList>
    </citation>
    <scope>NUCLEOTIDE SEQUENCE [LARGE SCALE GENOMIC DNA]</scope>
    <source>
        <strain evidence="15 16">CAUP A 1101</strain>
    </source>
</reference>
<dbReference type="InterPro" id="IPR001287">
    <property type="entry name" value="NO2-reductase_Cu"/>
</dbReference>
<gene>
    <name evidence="15" type="ORF">DO97_20280</name>
</gene>